<sequence length="151" mass="17959">MEVRIELARLAYAENILRCTNEPPEMVEDLLSLDGELEKARRWFVFAEAKRRFDPNIVRGLLVYLFSHYTSAEFDPRKRDTLVREITEGRVRMRDLTIERLAGTRLSWEHIFRLVGRQFNPTREKEKIKELYGQLYAAAPVRSRTEVSYEH</sequence>
<evidence type="ECO:0000313" key="1">
    <source>
        <dbReference type="EMBL" id="BAL57418.1"/>
    </source>
</evidence>
<dbReference type="AlphaFoldDB" id="H5SMN2"/>
<reference evidence="1" key="2">
    <citation type="journal article" date="2012" name="PLoS ONE">
        <title>A Deeply Branching Thermophilic Bacterium with an Ancient Acetyl-CoA Pathway Dominates a Subsurface Ecosystem.</title>
        <authorList>
            <person name="Takami H."/>
            <person name="Noguchi H."/>
            <person name="Takaki Y."/>
            <person name="Uchiyama I."/>
            <person name="Toyoda A."/>
            <person name="Nishi S."/>
            <person name="Chee G.-J."/>
            <person name="Arai W."/>
            <person name="Nunoura T."/>
            <person name="Itoh T."/>
            <person name="Hattori M."/>
            <person name="Takai K."/>
        </authorList>
    </citation>
    <scope>NUCLEOTIDE SEQUENCE</scope>
</reference>
<reference evidence="1" key="1">
    <citation type="journal article" date="2005" name="Environ. Microbiol.">
        <title>Genetic and functional properties of uncultivated thermophilic crenarchaeotes from a subsurface gold mine as revealed by analysis of genome fragments.</title>
        <authorList>
            <person name="Nunoura T."/>
            <person name="Hirayama H."/>
            <person name="Takami H."/>
            <person name="Oida H."/>
            <person name="Nishi S."/>
            <person name="Shimamura S."/>
            <person name="Suzuki Y."/>
            <person name="Inagaki F."/>
            <person name="Takai K."/>
            <person name="Nealson K.H."/>
            <person name="Horikoshi K."/>
        </authorList>
    </citation>
    <scope>NUCLEOTIDE SEQUENCE</scope>
</reference>
<accession>H5SMN2</accession>
<organism evidence="1">
    <name type="scientific">uncultured Acetothermia bacterium</name>
    <dbReference type="NCBI Taxonomy" id="236499"/>
    <lineage>
        <taxon>Bacteria</taxon>
        <taxon>Candidatus Bipolaricaulota</taxon>
        <taxon>environmental samples</taxon>
    </lineage>
</organism>
<name>H5SMN2_9BACT</name>
<protein>
    <submittedName>
        <fullName evidence="1">Uncharacterized protein</fullName>
    </submittedName>
</protein>
<dbReference type="EMBL" id="AP011775">
    <property type="protein sequence ID" value="BAL57418.1"/>
    <property type="molecule type" value="Genomic_DNA"/>
</dbReference>
<gene>
    <name evidence="1" type="ORF">HGMM_F50D11C27</name>
</gene>
<proteinExistence type="predicted"/>